<dbReference type="SUPFAM" id="SSF53474">
    <property type="entry name" value="alpha/beta-Hydrolases"/>
    <property type="match status" value="1"/>
</dbReference>
<dbReference type="PANTHER" id="PTHR37946">
    <property type="entry name" value="SLL1969 PROTEIN"/>
    <property type="match status" value="1"/>
</dbReference>
<dbReference type="InterPro" id="IPR029058">
    <property type="entry name" value="AB_hydrolase_fold"/>
</dbReference>
<dbReference type="RefSeq" id="WP_422919001.1">
    <property type="nucleotide sequence ID" value="NZ_JAMZEJ010000003.1"/>
</dbReference>
<feature type="region of interest" description="Disordered" evidence="1">
    <location>
        <begin position="1"/>
        <end position="41"/>
    </location>
</feature>
<evidence type="ECO:0000256" key="1">
    <source>
        <dbReference type="SAM" id="MobiDB-lite"/>
    </source>
</evidence>
<reference evidence="3 4" key="1">
    <citation type="submission" date="2022-06" db="EMBL/GenBank/DDBJ databases">
        <title>Rhizosaccharibacter gen. nov. sp. nov. KSS12, endophytic bacteria isolated from sugarcane.</title>
        <authorList>
            <person name="Pitiwittayakul N."/>
        </authorList>
    </citation>
    <scope>NUCLEOTIDE SEQUENCE [LARGE SCALE GENOMIC DNA]</scope>
    <source>
        <strain evidence="3 4">KSS12</strain>
    </source>
</reference>
<evidence type="ECO:0000313" key="3">
    <source>
        <dbReference type="EMBL" id="MCQ8240254.1"/>
    </source>
</evidence>
<dbReference type="GO" id="GO:0016787">
    <property type="term" value="F:hydrolase activity"/>
    <property type="evidence" value="ECO:0007669"/>
    <property type="project" value="UniProtKB-KW"/>
</dbReference>
<sequence length="272" mass="29531">MRHRTHHHPAGQSGSVSSRVREAGDTERKPGDPPGSWGIEDGPVPDRVVLLHGLAAGRRSMRVIQRALLAQGFQVLNPGYPSLRSPLSELVELLHQKLADEKQVAVRTHFVTYSMGGLLARAYLARYRPSGLGRVVMIAPPNRGSELADLVCRIRLARWVLGPSARELGTARSPETTALLSDIAYPLGIIAGNRFLDPLGWMLIPGANDGRVSVRSTMVPGMTGHAVIPASHHGIVRNRDAVDHVVSFLTRGEFPSLRARGSRCRAASNRDP</sequence>
<accession>A0ABT1VX33</accession>
<gene>
    <name evidence="3" type="ORF">NFI88_05280</name>
</gene>
<feature type="compositionally biased region" description="Basic and acidic residues" evidence="1">
    <location>
        <begin position="19"/>
        <end position="31"/>
    </location>
</feature>
<proteinExistence type="predicted"/>
<organism evidence="3 4">
    <name type="scientific">Rhizosaccharibacter radicis</name>
    <dbReference type="NCBI Taxonomy" id="2782605"/>
    <lineage>
        <taxon>Bacteria</taxon>
        <taxon>Pseudomonadati</taxon>
        <taxon>Pseudomonadota</taxon>
        <taxon>Alphaproteobacteria</taxon>
        <taxon>Acetobacterales</taxon>
        <taxon>Acetobacteraceae</taxon>
        <taxon>Rhizosaccharibacter</taxon>
    </lineage>
</organism>
<dbReference type="Gene3D" id="3.40.50.1820">
    <property type="entry name" value="alpha/beta hydrolase"/>
    <property type="match status" value="1"/>
</dbReference>
<name>A0ABT1VX33_9PROT</name>
<dbReference type="Proteomes" id="UP001524547">
    <property type="component" value="Unassembled WGS sequence"/>
</dbReference>
<evidence type="ECO:0000313" key="4">
    <source>
        <dbReference type="Proteomes" id="UP001524547"/>
    </source>
</evidence>
<keyword evidence="3" id="KW-0378">Hydrolase</keyword>
<protein>
    <submittedName>
        <fullName evidence="3">Alpha/beta hydrolase</fullName>
    </submittedName>
</protein>
<feature type="domain" description="AB hydrolase-1" evidence="2">
    <location>
        <begin position="47"/>
        <end position="147"/>
    </location>
</feature>
<dbReference type="InterPro" id="IPR000073">
    <property type="entry name" value="AB_hydrolase_1"/>
</dbReference>
<comment type="caution">
    <text evidence="3">The sequence shown here is derived from an EMBL/GenBank/DDBJ whole genome shotgun (WGS) entry which is preliminary data.</text>
</comment>
<keyword evidence="4" id="KW-1185">Reference proteome</keyword>
<dbReference type="Pfam" id="PF00561">
    <property type="entry name" value="Abhydrolase_1"/>
    <property type="match status" value="1"/>
</dbReference>
<evidence type="ECO:0000259" key="2">
    <source>
        <dbReference type="Pfam" id="PF00561"/>
    </source>
</evidence>
<dbReference type="EMBL" id="JAMZEJ010000003">
    <property type="protein sequence ID" value="MCQ8240254.1"/>
    <property type="molecule type" value="Genomic_DNA"/>
</dbReference>
<dbReference type="PANTHER" id="PTHR37946:SF1">
    <property type="entry name" value="SLL1969 PROTEIN"/>
    <property type="match status" value="1"/>
</dbReference>